<keyword evidence="1" id="KW-0732">Signal</keyword>
<keyword evidence="3" id="KW-1185">Reference proteome</keyword>
<evidence type="ECO:0000256" key="1">
    <source>
        <dbReference type="SAM" id="SignalP"/>
    </source>
</evidence>
<accession>A0A4R1XGM1</accession>
<proteinExistence type="predicted"/>
<name>A0A4R1XGM1_ACICA</name>
<dbReference type="Proteomes" id="UP000294963">
    <property type="component" value="Unassembled WGS sequence"/>
</dbReference>
<evidence type="ECO:0008006" key="4">
    <source>
        <dbReference type="Google" id="ProtNLM"/>
    </source>
</evidence>
<feature type="signal peptide" evidence="1">
    <location>
        <begin position="1"/>
        <end position="19"/>
    </location>
</feature>
<evidence type="ECO:0000313" key="2">
    <source>
        <dbReference type="EMBL" id="TCM62279.1"/>
    </source>
</evidence>
<comment type="caution">
    <text evidence="2">The sequence shown here is derived from an EMBL/GenBank/DDBJ whole genome shotgun (WGS) entry which is preliminary data.</text>
</comment>
<dbReference type="PROSITE" id="PS51257">
    <property type="entry name" value="PROKAR_LIPOPROTEIN"/>
    <property type="match status" value="1"/>
</dbReference>
<dbReference type="EMBL" id="SLVJ01000025">
    <property type="protein sequence ID" value="TCM62279.1"/>
    <property type="molecule type" value="Genomic_DNA"/>
</dbReference>
<organism evidence="2 3">
    <name type="scientific">Acinetobacter calcoaceticus</name>
    <dbReference type="NCBI Taxonomy" id="471"/>
    <lineage>
        <taxon>Bacteria</taxon>
        <taxon>Pseudomonadati</taxon>
        <taxon>Pseudomonadota</taxon>
        <taxon>Gammaproteobacteria</taxon>
        <taxon>Moraxellales</taxon>
        <taxon>Moraxellaceae</taxon>
        <taxon>Acinetobacter</taxon>
        <taxon>Acinetobacter calcoaceticus/baumannii complex</taxon>
    </lineage>
</organism>
<dbReference type="AlphaFoldDB" id="A0A4R1XGM1"/>
<feature type="chain" id="PRO_5020180491" description="Lipoprotein" evidence="1">
    <location>
        <begin position="20"/>
        <end position="193"/>
    </location>
</feature>
<sequence>MYRRLICLGTLGTAIALSACTPSKSPIETADNIVTSSVQPVAQVRAQATEQTAPSPKSDTSTIEEVAETQPVKKIVTDTKWLKRYETEGYKTIFSSTDKRIGMLLAANSSDPRFIVKMGGNTMELNDCSEDLINPRPTKVGGYKVAHASSYVCPSNMMEIDIGYRDGHDRAIVQVKDVMSQEKLVSSYILEGR</sequence>
<dbReference type="OrthoDB" id="9928020at2"/>
<evidence type="ECO:0000313" key="3">
    <source>
        <dbReference type="Proteomes" id="UP000294963"/>
    </source>
</evidence>
<protein>
    <recommendedName>
        <fullName evidence="4">Lipoprotein</fullName>
    </recommendedName>
</protein>
<reference evidence="2 3" key="1">
    <citation type="submission" date="2019-03" db="EMBL/GenBank/DDBJ databases">
        <title>Genomic analyses of the natural microbiome of Caenorhabditis elegans.</title>
        <authorList>
            <person name="Samuel B."/>
        </authorList>
    </citation>
    <scope>NUCLEOTIDE SEQUENCE [LARGE SCALE GENOMIC DNA]</scope>
    <source>
        <strain evidence="2 3">JUb89</strain>
    </source>
</reference>
<gene>
    <name evidence="2" type="ORF">EC844_1256</name>
</gene>